<reference evidence="2" key="1">
    <citation type="submission" date="2022-11" db="UniProtKB">
        <authorList>
            <consortium name="WormBaseParasite"/>
        </authorList>
    </citation>
    <scope>IDENTIFICATION</scope>
</reference>
<sequence length="60" mass="6599">MLRSIASFAAMSMQSLGIGTSTVESWLGIYLQIFRRLGISRVRPGSRSGLGNPDPEKKWS</sequence>
<protein>
    <submittedName>
        <fullName evidence="2">Uncharacterized protein</fullName>
    </submittedName>
</protein>
<dbReference type="WBParaSite" id="nRc.2.0.1.t10081-RA">
    <property type="protein sequence ID" value="nRc.2.0.1.t10081-RA"/>
    <property type="gene ID" value="nRc.2.0.1.g10081"/>
</dbReference>
<organism evidence="1 2">
    <name type="scientific">Romanomermis culicivorax</name>
    <name type="common">Nematode worm</name>
    <dbReference type="NCBI Taxonomy" id="13658"/>
    <lineage>
        <taxon>Eukaryota</taxon>
        <taxon>Metazoa</taxon>
        <taxon>Ecdysozoa</taxon>
        <taxon>Nematoda</taxon>
        <taxon>Enoplea</taxon>
        <taxon>Dorylaimia</taxon>
        <taxon>Mermithida</taxon>
        <taxon>Mermithoidea</taxon>
        <taxon>Mermithidae</taxon>
        <taxon>Romanomermis</taxon>
    </lineage>
</organism>
<evidence type="ECO:0000313" key="2">
    <source>
        <dbReference type="WBParaSite" id="nRc.2.0.1.t10081-RA"/>
    </source>
</evidence>
<keyword evidence="1" id="KW-1185">Reference proteome</keyword>
<evidence type="ECO:0000313" key="1">
    <source>
        <dbReference type="Proteomes" id="UP000887565"/>
    </source>
</evidence>
<proteinExistence type="predicted"/>
<dbReference type="Proteomes" id="UP000887565">
    <property type="component" value="Unplaced"/>
</dbReference>
<dbReference type="AlphaFoldDB" id="A0A915I9W7"/>
<name>A0A915I9W7_ROMCU</name>
<accession>A0A915I9W7</accession>